<proteinExistence type="predicted"/>
<dbReference type="InterPro" id="IPR051532">
    <property type="entry name" value="Ester_Hydrolysis_Enzymes"/>
</dbReference>
<dbReference type="RefSeq" id="WP_377945504.1">
    <property type="nucleotide sequence ID" value="NZ_JBHUCX010000095.1"/>
</dbReference>
<dbReference type="InterPro" id="IPR036514">
    <property type="entry name" value="SGNH_hydro_sf"/>
</dbReference>
<name>A0ABW4JMF4_9BACL</name>
<evidence type="ECO:0000313" key="2">
    <source>
        <dbReference type="EMBL" id="MFD1677594.1"/>
    </source>
</evidence>
<accession>A0ABW4JMF4</accession>
<dbReference type="Pfam" id="PF13472">
    <property type="entry name" value="Lipase_GDSL_2"/>
    <property type="match status" value="1"/>
</dbReference>
<dbReference type="EMBL" id="JBHUCX010000095">
    <property type="protein sequence ID" value="MFD1677594.1"/>
    <property type="molecule type" value="Genomic_DNA"/>
</dbReference>
<dbReference type="PANTHER" id="PTHR30383:SF5">
    <property type="entry name" value="SGNH HYDROLASE-TYPE ESTERASE DOMAIN-CONTAINING PROTEIN"/>
    <property type="match status" value="1"/>
</dbReference>
<dbReference type="Gene3D" id="3.40.50.1110">
    <property type="entry name" value="SGNH hydrolase"/>
    <property type="match status" value="1"/>
</dbReference>
<dbReference type="PANTHER" id="PTHR30383">
    <property type="entry name" value="THIOESTERASE 1/PROTEASE 1/LYSOPHOSPHOLIPASE L1"/>
    <property type="match status" value="1"/>
</dbReference>
<evidence type="ECO:0000259" key="1">
    <source>
        <dbReference type="Pfam" id="PF13472"/>
    </source>
</evidence>
<dbReference type="SUPFAM" id="SSF52266">
    <property type="entry name" value="SGNH hydrolase"/>
    <property type="match status" value="1"/>
</dbReference>
<dbReference type="InterPro" id="IPR013830">
    <property type="entry name" value="SGNH_hydro"/>
</dbReference>
<sequence length="236" mass="25743">MSTTTARVDLVKPGLFGSVAAADSRRGEFDIGNEIILSHGIPVDFVFIGDSITHMWDVYAYFGRSGQFVVNRGIGGDISEHVSKRFAADVVQLKPKHVVIKIGINNFWALDGWTAADRRQPKDIIPGVVKDITAMVKEANANQITPIVCSILPTNIPASAGDVVRNEAVRATNAQLAEMAKREGAIYVDYHSHMTTEDGSRLRAELADDGLHPHVLGYDIMADVLRTELNKHGITL</sequence>
<dbReference type="Proteomes" id="UP001597079">
    <property type="component" value="Unassembled WGS sequence"/>
</dbReference>
<organism evidence="2 3">
    <name type="scientific">Alicyclobacillus fodiniaquatilis</name>
    <dbReference type="NCBI Taxonomy" id="1661150"/>
    <lineage>
        <taxon>Bacteria</taxon>
        <taxon>Bacillati</taxon>
        <taxon>Bacillota</taxon>
        <taxon>Bacilli</taxon>
        <taxon>Bacillales</taxon>
        <taxon>Alicyclobacillaceae</taxon>
        <taxon>Alicyclobacillus</taxon>
    </lineage>
</organism>
<gene>
    <name evidence="2" type="ORF">ACFSB2_23310</name>
</gene>
<keyword evidence="3" id="KW-1185">Reference proteome</keyword>
<protein>
    <submittedName>
        <fullName evidence="2">GDSL-type esterase/lipase family protein</fullName>
    </submittedName>
</protein>
<reference evidence="3" key="1">
    <citation type="journal article" date="2019" name="Int. J. Syst. Evol. Microbiol.">
        <title>The Global Catalogue of Microorganisms (GCM) 10K type strain sequencing project: providing services to taxonomists for standard genome sequencing and annotation.</title>
        <authorList>
            <consortium name="The Broad Institute Genomics Platform"/>
            <consortium name="The Broad Institute Genome Sequencing Center for Infectious Disease"/>
            <person name="Wu L."/>
            <person name="Ma J."/>
        </authorList>
    </citation>
    <scope>NUCLEOTIDE SEQUENCE [LARGE SCALE GENOMIC DNA]</scope>
    <source>
        <strain evidence="3">CGMCC 1.12286</strain>
    </source>
</reference>
<evidence type="ECO:0000313" key="3">
    <source>
        <dbReference type="Proteomes" id="UP001597079"/>
    </source>
</evidence>
<feature type="domain" description="SGNH hydrolase-type esterase" evidence="1">
    <location>
        <begin position="47"/>
        <end position="220"/>
    </location>
</feature>
<comment type="caution">
    <text evidence="2">The sequence shown here is derived from an EMBL/GenBank/DDBJ whole genome shotgun (WGS) entry which is preliminary data.</text>
</comment>